<sequence>MQTIFITSFHPHISRNVLATSAFSLLKARSDIKIVLVVPAYKAEYFRERFGGANVLVEGVALYRASRTLRGLFFKKLAIFLFDSESARNRKRYDYYLTGKVFRYSAAMILGALGHSALTRRAARALDLRLSPKGLFDELLARLRPDAVFSTDVQNENDVSLMQDARRRGIRVIAMARSWDNLTLRFLRVFPDRLIVGSEVLARELKEFHGYPSSRLAVTGNPHYDLYRQGPDMDRAAFLTSFGLDPSKKLILYAPVSDALIRINDMDQYIMGILAGLSVNIMVRFPPEKGVRLENFAKPSHMAYDRPGQAFKENEVGDREIRPEDDAMLMRELSYADVVVTGPTSIALDAMFFDKPAIMADIYPTPRHFFEGVWRYRDNHIKKLAACGGVTYADTKEKLLDAIAAYLKNPASGSRGRAAARALWFSHADGRAGERLAHELISFLGLENASQ</sequence>
<name>A0A1G2KU76_9BACT</name>
<dbReference type="SUPFAM" id="SSF53756">
    <property type="entry name" value="UDP-Glycosyltransferase/glycogen phosphorylase"/>
    <property type="match status" value="1"/>
</dbReference>
<accession>A0A1G2KU76</accession>
<dbReference type="Pfam" id="PF04464">
    <property type="entry name" value="Glyphos_transf"/>
    <property type="match status" value="1"/>
</dbReference>
<reference evidence="1 2" key="1">
    <citation type="journal article" date="2016" name="Nat. Commun.">
        <title>Thousands of microbial genomes shed light on interconnected biogeochemical processes in an aquifer system.</title>
        <authorList>
            <person name="Anantharaman K."/>
            <person name="Brown C.T."/>
            <person name="Hug L.A."/>
            <person name="Sharon I."/>
            <person name="Castelle C.J."/>
            <person name="Probst A.J."/>
            <person name="Thomas B.C."/>
            <person name="Singh A."/>
            <person name="Wilkins M.J."/>
            <person name="Karaoz U."/>
            <person name="Brodie E.L."/>
            <person name="Williams K.H."/>
            <person name="Hubbard S.S."/>
            <person name="Banfield J.F."/>
        </authorList>
    </citation>
    <scope>NUCLEOTIDE SEQUENCE [LARGE SCALE GENOMIC DNA]</scope>
</reference>
<proteinExistence type="predicted"/>
<dbReference type="Proteomes" id="UP000178510">
    <property type="component" value="Unassembled WGS sequence"/>
</dbReference>
<gene>
    <name evidence="1" type="ORF">A3J58_02630</name>
</gene>
<dbReference type="Gene3D" id="3.40.50.12580">
    <property type="match status" value="1"/>
</dbReference>
<dbReference type="STRING" id="1802274.A3J58_02630"/>
<comment type="caution">
    <text evidence="1">The sequence shown here is derived from an EMBL/GenBank/DDBJ whole genome shotgun (WGS) entry which is preliminary data.</text>
</comment>
<dbReference type="GO" id="GO:0016020">
    <property type="term" value="C:membrane"/>
    <property type="evidence" value="ECO:0007669"/>
    <property type="project" value="InterPro"/>
</dbReference>
<evidence type="ECO:0000313" key="1">
    <source>
        <dbReference type="EMBL" id="OHA02734.1"/>
    </source>
</evidence>
<dbReference type="GO" id="GO:0047355">
    <property type="term" value="F:CDP-glycerol glycerophosphotransferase activity"/>
    <property type="evidence" value="ECO:0007669"/>
    <property type="project" value="InterPro"/>
</dbReference>
<evidence type="ECO:0000313" key="2">
    <source>
        <dbReference type="Proteomes" id="UP000178510"/>
    </source>
</evidence>
<protein>
    <recommendedName>
        <fullName evidence="3">Lipid-A-disaccharide synthase</fullName>
    </recommendedName>
</protein>
<dbReference type="InterPro" id="IPR007554">
    <property type="entry name" value="Glycerophosphate_synth"/>
</dbReference>
<evidence type="ECO:0008006" key="3">
    <source>
        <dbReference type="Google" id="ProtNLM"/>
    </source>
</evidence>
<dbReference type="AlphaFoldDB" id="A0A1G2KU76"/>
<dbReference type="EMBL" id="MHQM01000039">
    <property type="protein sequence ID" value="OHA02734.1"/>
    <property type="molecule type" value="Genomic_DNA"/>
</dbReference>
<dbReference type="InterPro" id="IPR043148">
    <property type="entry name" value="TagF_C"/>
</dbReference>
<organism evidence="1 2">
    <name type="scientific">Candidatus Sungbacteria bacterium RIFCSPHIGHO2_02_FULL_52_23</name>
    <dbReference type="NCBI Taxonomy" id="1802274"/>
    <lineage>
        <taxon>Bacteria</taxon>
        <taxon>Candidatus Sungiibacteriota</taxon>
    </lineage>
</organism>